<proteinExistence type="predicted"/>
<evidence type="ECO:0000313" key="1">
    <source>
        <dbReference type="EMBL" id="CDP79987.1"/>
    </source>
</evidence>
<gene>
    <name evidence="1" type="ORF">BN1046_00896</name>
</gene>
<sequence>MIVCRIKNWKSKIIKPLFIIGLYNVLLCSAGAEKPIFLVPHRAIYDFQLESVSHEMSILGVSGRMVYELTGSACHGYTTRSRFVNRIYMKDAPIRLTDQQITSYETANSHEFRFNVQNKIGEDVSDNIEGVAERTKDGIIVKLKKPKEDVYKLATAEFPIMQLKTIIQQAKAARHFYHTAVFDGTDGANEVIKESIVIGDKKKLTSDSETKNLGKLSEESHWPVTISYFDDKKNKDGLPLYRTSFLLYENGIMRDLLIDYGGFSIRAKLKNFELLDLGKNSDTCNH</sequence>
<dbReference type="AlphaFoldDB" id="A0A024LRB4"/>
<dbReference type="InterPro" id="IPR015000">
    <property type="entry name" value="EipB-like"/>
</dbReference>
<organism evidence="1">
    <name type="scientific">Bartonella schoenbuchensis</name>
    <dbReference type="NCBI Taxonomy" id="165694"/>
    <lineage>
        <taxon>Bacteria</taxon>
        <taxon>Pseudomonadati</taxon>
        <taxon>Pseudomonadota</taxon>
        <taxon>Alphaproteobacteria</taxon>
        <taxon>Hyphomicrobiales</taxon>
        <taxon>Bartonellaceae</taxon>
        <taxon>Bartonella</taxon>
    </lineage>
</organism>
<dbReference type="Pfam" id="PF08904">
    <property type="entry name" value="EipB_like"/>
    <property type="match status" value="1"/>
</dbReference>
<protein>
    <recommendedName>
        <fullName evidence="2">ATP-binding protein</fullName>
    </recommendedName>
</protein>
<reference evidence="1" key="2">
    <citation type="submission" date="2014-05" db="EMBL/GenBank/DDBJ databases">
        <title>Genome sequencing of Bartonella spp. isolated from human blood.</title>
        <authorList>
            <person name="Raoult D."/>
        </authorList>
    </citation>
    <scope>NUCLEOTIDE SEQUENCE</scope>
    <source>
        <strain evidence="1">MVT06</strain>
    </source>
</reference>
<name>A0A024LRB4_9HYPH</name>
<reference evidence="1" key="1">
    <citation type="submission" date="2013-11" db="EMBL/GenBank/DDBJ databases">
        <authorList>
            <person name="GENOMES U."/>
        </authorList>
    </citation>
    <scope>NUCLEOTIDE SEQUENCE</scope>
    <source>
        <strain evidence="1">MVT06</strain>
    </source>
</reference>
<accession>A0A024LRB4</accession>
<dbReference type="EMBL" id="HG977196">
    <property type="protein sequence ID" value="CDP79987.1"/>
    <property type="molecule type" value="Genomic_DNA"/>
</dbReference>
<evidence type="ECO:0008006" key="2">
    <source>
        <dbReference type="Google" id="ProtNLM"/>
    </source>
</evidence>